<accession>A0ABQ9HGK2</accession>
<evidence type="ECO:0000313" key="2">
    <source>
        <dbReference type="Proteomes" id="UP001159363"/>
    </source>
</evidence>
<dbReference type="EMBL" id="JARBHB010000005">
    <property type="protein sequence ID" value="KAJ8883281.1"/>
    <property type="molecule type" value="Genomic_DNA"/>
</dbReference>
<proteinExistence type="predicted"/>
<sequence>MLGWFLNPGHGRFLPCFFLSEQLAPFLTTSLSTRCLHGGISLRSGSRDMKVKPIMKDKDRGSSGKKSLLLVCESCDMFHVLVVAGALLGLALPGNNVEEEESAIVSSSCRELEKVEQRTDDHIDRLKARHDRRMSGEILQEGQLAWLYNPHRLKEHLNLQKCWEEGSYRILKNTNVVVFRICRPGSRTEPKAAHIDRLVLYESPDVRDELT</sequence>
<comment type="caution">
    <text evidence="1">The sequence shown here is derived from an EMBL/GenBank/DDBJ whole genome shotgun (WGS) entry which is preliminary data.</text>
</comment>
<name>A0ABQ9HGK2_9NEOP</name>
<keyword evidence="2" id="KW-1185">Reference proteome</keyword>
<reference evidence="1 2" key="1">
    <citation type="submission" date="2023-02" db="EMBL/GenBank/DDBJ databases">
        <title>LHISI_Scaffold_Assembly.</title>
        <authorList>
            <person name="Stuart O.P."/>
            <person name="Cleave R."/>
            <person name="Magrath M.J.L."/>
            <person name="Mikheyev A.S."/>
        </authorList>
    </citation>
    <scope>NUCLEOTIDE SEQUENCE [LARGE SCALE GENOMIC DNA]</scope>
    <source>
        <strain evidence="1">Daus_M_001</strain>
        <tissue evidence="1">Leg muscle</tissue>
    </source>
</reference>
<organism evidence="1 2">
    <name type="scientific">Dryococelus australis</name>
    <dbReference type="NCBI Taxonomy" id="614101"/>
    <lineage>
        <taxon>Eukaryota</taxon>
        <taxon>Metazoa</taxon>
        <taxon>Ecdysozoa</taxon>
        <taxon>Arthropoda</taxon>
        <taxon>Hexapoda</taxon>
        <taxon>Insecta</taxon>
        <taxon>Pterygota</taxon>
        <taxon>Neoptera</taxon>
        <taxon>Polyneoptera</taxon>
        <taxon>Phasmatodea</taxon>
        <taxon>Verophasmatodea</taxon>
        <taxon>Anareolatae</taxon>
        <taxon>Phasmatidae</taxon>
        <taxon>Eurycanthinae</taxon>
        <taxon>Dryococelus</taxon>
    </lineage>
</organism>
<dbReference type="Proteomes" id="UP001159363">
    <property type="component" value="Chromosome 4"/>
</dbReference>
<evidence type="ECO:0000313" key="1">
    <source>
        <dbReference type="EMBL" id="KAJ8883281.1"/>
    </source>
</evidence>
<protein>
    <submittedName>
        <fullName evidence="1">Uncharacterized protein</fullName>
    </submittedName>
</protein>
<gene>
    <name evidence="1" type="ORF">PR048_015124</name>
</gene>